<comment type="caution">
    <text evidence="10">The sequence shown here is derived from an EMBL/GenBank/DDBJ whole genome shotgun (WGS) entry which is preliminary data.</text>
</comment>
<feature type="transmembrane region" description="Helical" evidence="8">
    <location>
        <begin position="112"/>
        <end position="134"/>
    </location>
</feature>
<dbReference type="InterPro" id="IPR036259">
    <property type="entry name" value="MFS_trans_sf"/>
</dbReference>
<proteinExistence type="inferred from homology"/>
<feature type="domain" description="Major facilitator superfamily (MFS) profile" evidence="9">
    <location>
        <begin position="64"/>
        <end position="501"/>
    </location>
</feature>
<dbReference type="Gene3D" id="1.20.1250.20">
    <property type="entry name" value="MFS general substrate transporter like domains"/>
    <property type="match status" value="1"/>
</dbReference>
<evidence type="ECO:0000259" key="9">
    <source>
        <dbReference type="PROSITE" id="PS50850"/>
    </source>
</evidence>
<dbReference type="PANTHER" id="PTHR23503">
    <property type="entry name" value="SOLUTE CARRIER FAMILY 2"/>
    <property type="match status" value="1"/>
</dbReference>
<feature type="transmembrane region" description="Helical" evidence="8">
    <location>
        <begin position="320"/>
        <end position="343"/>
    </location>
</feature>
<evidence type="ECO:0000256" key="8">
    <source>
        <dbReference type="SAM" id="Phobius"/>
    </source>
</evidence>
<feature type="transmembrane region" description="Helical" evidence="8">
    <location>
        <begin position="446"/>
        <end position="467"/>
    </location>
</feature>
<organism evidence="10 11">
    <name type="scientific">Saitoella complicata (strain BCRC 22490 / CBS 7301 / JCM 7358 / NBRC 10748 / NRRL Y-17804)</name>
    <dbReference type="NCBI Taxonomy" id="698492"/>
    <lineage>
        <taxon>Eukaryota</taxon>
        <taxon>Fungi</taxon>
        <taxon>Dikarya</taxon>
        <taxon>Ascomycota</taxon>
        <taxon>Taphrinomycotina</taxon>
        <taxon>Taphrinomycotina incertae sedis</taxon>
        <taxon>Saitoella</taxon>
    </lineage>
</organism>
<feature type="transmembrane region" description="Helical" evidence="8">
    <location>
        <begin position="385"/>
        <end position="404"/>
    </location>
</feature>
<reference evidence="10 11" key="2">
    <citation type="journal article" date="2014" name="J. Gen. Appl. Microbiol.">
        <title>The early diverging ascomycetous budding yeast Saitoella complicata has three histone deacetylases belonging to the Clr6, Hos2, and Rpd3 lineages.</title>
        <authorList>
            <person name="Nishida H."/>
            <person name="Matsumoto T."/>
            <person name="Kondo S."/>
            <person name="Hamamoto M."/>
            <person name="Yoshikawa H."/>
        </authorList>
    </citation>
    <scope>NUCLEOTIDE SEQUENCE [LARGE SCALE GENOMIC DNA]</scope>
    <source>
        <strain evidence="10 11">NRRL Y-17804</strain>
    </source>
</reference>
<dbReference type="InterPro" id="IPR005828">
    <property type="entry name" value="MFS_sugar_transport-like"/>
</dbReference>
<dbReference type="PROSITE" id="PS00217">
    <property type="entry name" value="SUGAR_TRANSPORT_2"/>
    <property type="match status" value="1"/>
</dbReference>
<dbReference type="GO" id="GO:0016020">
    <property type="term" value="C:membrane"/>
    <property type="evidence" value="ECO:0007669"/>
    <property type="project" value="UniProtKB-SubCell"/>
</dbReference>
<dbReference type="InterPro" id="IPR045263">
    <property type="entry name" value="GLUT"/>
</dbReference>
<feature type="transmembrane region" description="Helical" evidence="8">
    <location>
        <begin position="410"/>
        <end position="434"/>
    </location>
</feature>
<dbReference type="OMA" id="MACVEAF"/>
<keyword evidence="4 8" id="KW-0812">Transmembrane</keyword>
<dbReference type="PANTHER" id="PTHR23503:SF8">
    <property type="entry name" value="FACILITATED GLUCOSE TRANSPORTER PROTEIN 1"/>
    <property type="match status" value="1"/>
</dbReference>
<dbReference type="InterPro" id="IPR005829">
    <property type="entry name" value="Sugar_transporter_CS"/>
</dbReference>
<evidence type="ECO:0000256" key="4">
    <source>
        <dbReference type="ARBA" id="ARBA00022692"/>
    </source>
</evidence>
<dbReference type="SUPFAM" id="SSF103473">
    <property type="entry name" value="MFS general substrate transporter"/>
    <property type="match status" value="1"/>
</dbReference>
<dbReference type="Pfam" id="PF00083">
    <property type="entry name" value="Sugar_tr"/>
    <property type="match status" value="1"/>
</dbReference>
<keyword evidence="3 7" id="KW-0813">Transport</keyword>
<comment type="similarity">
    <text evidence="2 7">Belongs to the major facilitator superfamily. Sugar transporter (TC 2.A.1.1) family.</text>
</comment>
<feature type="transmembrane region" description="Helical" evidence="8">
    <location>
        <begin position="473"/>
        <end position="492"/>
    </location>
</feature>
<dbReference type="PROSITE" id="PS50850">
    <property type="entry name" value="MFS"/>
    <property type="match status" value="1"/>
</dbReference>
<evidence type="ECO:0000256" key="2">
    <source>
        <dbReference type="ARBA" id="ARBA00010992"/>
    </source>
</evidence>
<keyword evidence="6 8" id="KW-0472">Membrane</keyword>
<evidence type="ECO:0000256" key="3">
    <source>
        <dbReference type="ARBA" id="ARBA00022448"/>
    </source>
</evidence>
<evidence type="ECO:0000256" key="6">
    <source>
        <dbReference type="ARBA" id="ARBA00023136"/>
    </source>
</evidence>
<comment type="subcellular location">
    <subcellularLocation>
        <location evidence="1">Membrane</location>
        <topology evidence="1">Multi-pass membrane protein</topology>
    </subcellularLocation>
</comment>
<reference evidence="10 11" key="1">
    <citation type="journal article" date="2011" name="J. Gen. Appl. Microbiol.">
        <title>Draft genome sequencing of the enigmatic yeast Saitoella complicata.</title>
        <authorList>
            <person name="Nishida H."/>
            <person name="Hamamoto M."/>
            <person name="Sugiyama J."/>
        </authorList>
    </citation>
    <scope>NUCLEOTIDE SEQUENCE [LARGE SCALE GENOMIC DNA]</scope>
    <source>
        <strain evidence="10 11">NRRL Y-17804</strain>
    </source>
</reference>
<keyword evidence="11" id="KW-1185">Reference proteome</keyword>
<name>A0A0E9NKM7_SAICN</name>
<evidence type="ECO:0000256" key="1">
    <source>
        <dbReference type="ARBA" id="ARBA00004141"/>
    </source>
</evidence>
<feature type="transmembrane region" description="Helical" evidence="8">
    <location>
        <begin position="146"/>
        <end position="166"/>
    </location>
</feature>
<dbReference type="AlphaFoldDB" id="A0A0E9NKM7"/>
<gene>
    <name evidence="10" type="ORF">G7K_4393-t1</name>
</gene>
<dbReference type="NCBIfam" id="TIGR00879">
    <property type="entry name" value="SP"/>
    <property type="match status" value="1"/>
</dbReference>
<dbReference type="InterPro" id="IPR003663">
    <property type="entry name" value="Sugar/inositol_transpt"/>
</dbReference>
<protein>
    <recommendedName>
        <fullName evidence="9">Major facilitator superfamily (MFS) profile domain-containing protein</fullName>
    </recommendedName>
</protein>
<feature type="transmembrane region" description="Helical" evidence="8">
    <location>
        <begin position="172"/>
        <end position="189"/>
    </location>
</feature>
<reference evidence="10 11" key="3">
    <citation type="journal article" date="2015" name="Genome Announc.">
        <title>Draft Genome Sequence of the Archiascomycetous Yeast Saitoella complicata.</title>
        <authorList>
            <person name="Yamauchi K."/>
            <person name="Kondo S."/>
            <person name="Hamamoto M."/>
            <person name="Takahashi Y."/>
            <person name="Ogura Y."/>
            <person name="Hayashi T."/>
            <person name="Nishida H."/>
        </authorList>
    </citation>
    <scope>NUCLEOTIDE SEQUENCE [LARGE SCALE GENOMIC DNA]</scope>
    <source>
        <strain evidence="10 11">NRRL Y-17804</strain>
    </source>
</reference>
<feature type="transmembrane region" description="Helical" evidence="8">
    <location>
        <begin position="201"/>
        <end position="223"/>
    </location>
</feature>
<sequence length="523" mass="55667">MDGTTSTADQYSRDMKDVDTVATTADVKGRLDEEKGRISFEVVDAEQALAPEADQPFTSALAFTCLVASIGSFQYGWHAGSTSIVMDVMRCSASDPNSSHTLSSCLNMNTDVWAFFNASFALGGLFGGIVASLFMGRMGRIQACHICNALFVIAALLLSIAPHPAVLTLGRFIAGIAAGAQSSIVPTYVAEISPPKWRGALGCSFGFQLSTGVLVAQLLSIVLNFRPGWRVLCGLTGVWAGVMSVGFLWCPEGPRYLVMSGKREEARRALMRLRGSDPVGVEGELQAIIRGIEAEQSGREDSKTLSLMGIMRSPVLRKPLFLAGMIHLAQQLSGINPIVGYAAQLFSRFMAPSTAMWLAVALTGCNNMGIVVSSTQMNRVGRRRFFLISVTGMAVSIGLVVMFAQLNKNAAATVLLLIAICFYALGLGPIPWLITSELFPATAIGSASSFAATVNWTFNFVLTYAFADMQNGMGNWSLLVFAGGLMVVGVVLGGTMPETTGRGVEEVVEGFKGGWGARGVKRL</sequence>
<evidence type="ECO:0000256" key="7">
    <source>
        <dbReference type="RuleBase" id="RU003346"/>
    </source>
</evidence>
<feature type="transmembrane region" description="Helical" evidence="8">
    <location>
        <begin position="229"/>
        <end position="250"/>
    </location>
</feature>
<keyword evidence="5 8" id="KW-1133">Transmembrane helix</keyword>
<evidence type="ECO:0000313" key="10">
    <source>
        <dbReference type="EMBL" id="GAO50261.1"/>
    </source>
</evidence>
<feature type="transmembrane region" description="Helical" evidence="8">
    <location>
        <begin position="355"/>
        <end position="373"/>
    </location>
</feature>
<evidence type="ECO:0000256" key="5">
    <source>
        <dbReference type="ARBA" id="ARBA00022989"/>
    </source>
</evidence>
<evidence type="ECO:0000313" key="11">
    <source>
        <dbReference type="Proteomes" id="UP000033140"/>
    </source>
</evidence>
<dbReference type="Proteomes" id="UP000033140">
    <property type="component" value="Unassembled WGS sequence"/>
</dbReference>
<dbReference type="PRINTS" id="PR00171">
    <property type="entry name" value="SUGRTRNSPORT"/>
</dbReference>
<dbReference type="InterPro" id="IPR020846">
    <property type="entry name" value="MFS_dom"/>
</dbReference>
<dbReference type="EMBL" id="BACD03000031">
    <property type="protein sequence ID" value="GAO50261.1"/>
    <property type="molecule type" value="Genomic_DNA"/>
</dbReference>
<dbReference type="GO" id="GO:0015149">
    <property type="term" value="F:hexose transmembrane transporter activity"/>
    <property type="evidence" value="ECO:0007669"/>
    <property type="project" value="TreeGrafter"/>
</dbReference>
<accession>A0A0E9NKM7</accession>
<dbReference type="STRING" id="698492.A0A0E9NKM7"/>